<name>A0A1X7TTX8_AMPQE</name>
<dbReference type="Gene3D" id="3.90.550.10">
    <property type="entry name" value="Spore Coat Polysaccharide Biosynthesis Protein SpsA, Chain A"/>
    <property type="match status" value="1"/>
</dbReference>
<keyword evidence="1" id="KW-0812">Transmembrane</keyword>
<evidence type="ECO:0000313" key="3">
    <source>
        <dbReference type="EnsemblMetazoa" id="Aqu2.1.18499_001"/>
    </source>
</evidence>
<sequence>MAILRAPLIILLLTFYFSEGVEYIKNEEQPRGALVTILYGTGFELGVRVLGQSIRESKTTLEYVVMCTRDVPQETIAVLKKDGWKIKMIDRFDPGKAKFDGSIHKMQMWTLTEYNRILWVDADAVLVQNIDHLTRCGNFCVTFRHSDLFNAGIMVVKPSLDELKRIMSFSSHYFELPDTDEKSNVALPSGRNIWGDQNMLNEYYNTVYNLKGARLFDRNDLKYHEEPLRLSEGYNSDLALYLWYGKWAVPDEERFILHYTAGPLKPHSWWTYPICDANWVWYGFRQRLPSRFNDPSMWEPHHWIPVIVVALLLIAIRFLPGLPSLTPYCKRFVIFVSPEQDNWFMLITPTAVLALSYYLAFCQVPTLMWPGEAYVVFGMWTIMFLCLFYIPACYISYMSISFHSRGLHSRASLETLLHFVTFVLLHLLVLWITYLVSPFLRRAPTFFLMVFCMVVYFHFVGKRIIRIWNHNLSRNTII</sequence>
<dbReference type="eggNOG" id="KOG1950">
    <property type="taxonomic scope" value="Eukaryota"/>
</dbReference>
<feature type="transmembrane region" description="Helical" evidence="1">
    <location>
        <begin position="373"/>
        <end position="395"/>
    </location>
</feature>
<evidence type="ECO:0000313" key="4">
    <source>
        <dbReference type="Proteomes" id="UP000007879"/>
    </source>
</evidence>
<feature type="transmembrane region" description="Helical" evidence="1">
    <location>
        <begin position="416"/>
        <end position="437"/>
    </location>
</feature>
<feature type="transmembrane region" description="Helical" evidence="1">
    <location>
        <begin position="443"/>
        <end position="461"/>
    </location>
</feature>
<dbReference type="InParanoid" id="A0A1X7TTX8"/>
<dbReference type="AlphaFoldDB" id="A0A1X7TTX8"/>
<keyword evidence="1" id="KW-1133">Transmembrane helix</keyword>
<gene>
    <name evidence="3" type="primary">105314373</name>
</gene>
<dbReference type="PANTHER" id="PTHR11183">
    <property type="entry name" value="GLYCOGENIN SUBFAMILY MEMBER"/>
    <property type="match status" value="1"/>
</dbReference>
<dbReference type="InterPro" id="IPR029044">
    <property type="entry name" value="Nucleotide-diphossugar_trans"/>
</dbReference>
<evidence type="ECO:0000256" key="2">
    <source>
        <dbReference type="SAM" id="SignalP"/>
    </source>
</evidence>
<proteinExistence type="predicted"/>
<reference evidence="4" key="1">
    <citation type="journal article" date="2010" name="Nature">
        <title>The Amphimedon queenslandica genome and the evolution of animal complexity.</title>
        <authorList>
            <person name="Srivastava M."/>
            <person name="Simakov O."/>
            <person name="Chapman J."/>
            <person name="Fahey B."/>
            <person name="Gauthier M.E."/>
            <person name="Mitros T."/>
            <person name="Richards G.S."/>
            <person name="Conaco C."/>
            <person name="Dacre M."/>
            <person name="Hellsten U."/>
            <person name="Larroux C."/>
            <person name="Putnam N.H."/>
            <person name="Stanke M."/>
            <person name="Adamska M."/>
            <person name="Darling A."/>
            <person name="Degnan S.M."/>
            <person name="Oakley T.H."/>
            <person name="Plachetzki D.C."/>
            <person name="Zhai Y."/>
            <person name="Adamski M."/>
            <person name="Calcino A."/>
            <person name="Cummins S.F."/>
            <person name="Goodstein D.M."/>
            <person name="Harris C."/>
            <person name="Jackson D.J."/>
            <person name="Leys S.P."/>
            <person name="Shu S."/>
            <person name="Woodcroft B.J."/>
            <person name="Vervoort M."/>
            <person name="Kosik K.S."/>
            <person name="Manning G."/>
            <person name="Degnan B.M."/>
            <person name="Rokhsar D.S."/>
        </authorList>
    </citation>
    <scope>NUCLEOTIDE SEQUENCE [LARGE SCALE GENOMIC DNA]</scope>
</reference>
<keyword evidence="2" id="KW-0732">Signal</keyword>
<feature type="transmembrane region" description="Helical" evidence="1">
    <location>
        <begin position="343"/>
        <end position="361"/>
    </location>
</feature>
<reference evidence="3" key="2">
    <citation type="submission" date="2017-05" db="UniProtKB">
        <authorList>
            <consortium name="EnsemblMetazoa"/>
        </authorList>
    </citation>
    <scope>IDENTIFICATION</scope>
</reference>
<keyword evidence="4" id="KW-1185">Reference proteome</keyword>
<dbReference type="EnsemblMetazoa" id="Aqu2.1.18499_001">
    <property type="protein sequence ID" value="Aqu2.1.18499_001"/>
    <property type="gene ID" value="Aqu2.1.18499"/>
</dbReference>
<organism evidence="3">
    <name type="scientific">Amphimedon queenslandica</name>
    <name type="common">Sponge</name>
    <dbReference type="NCBI Taxonomy" id="400682"/>
    <lineage>
        <taxon>Eukaryota</taxon>
        <taxon>Metazoa</taxon>
        <taxon>Porifera</taxon>
        <taxon>Demospongiae</taxon>
        <taxon>Heteroscleromorpha</taxon>
        <taxon>Haplosclerida</taxon>
        <taxon>Niphatidae</taxon>
        <taxon>Amphimedon</taxon>
    </lineage>
</organism>
<protein>
    <submittedName>
        <fullName evidence="3">Uncharacterized protein</fullName>
    </submittedName>
</protein>
<keyword evidence="1" id="KW-0472">Membrane</keyword>
<dbReference type="Proteomes" id="UP000007879">
    <property type="component" value="Unassembled WGS sequence"/>
</dbReference>
<feature type="chain" id="PRO_5010870714" evidence="2">
    <location>
        <begin position="21"/>
        <end position="478"/>
    </location>
</feature>
<dbReference type="InterPro" id="IPR050587">
    <property type="entry name" value="GNT1/Glycosyltrans_8"/>
</dbReference>
<dbReference type="SUPFAM" id="SSF53448">
    <property type="entry name" value="Nucleotide-diphospho-sugar transferases"/>
    <property type="match status" value="1"/>
</dbReference>
<dbReference type="KEGG" id="aqu:105314373"/>
<dbReference type="STRING" id="400682.A0A1X7TTX8"/>
<dbReference type="EnsemblMetazoa" id="XM_011408510.1">
    <property type="protein sequence ID" value="XP_011406812.1"/>
    <property type="gene ID" value="LOC105314373"/>
</dbReference>
<feature type="signal peptide" evidence="2">
    <location>
        <begin position="1"/>
        <end position="20"/>
    </location>
</feature>
<accession>A0A1X7TTX8</accession>
<evidence type="ECO:0000256" key="1">
    <source>
        <dbReference type="SAM" id="Phobius"/>
    </source>
</evidence>
<dbReference type="OrthoDB" id="2014201at2759"/>
<feature type="transmembrane region" description="Helical" evidence="1">
    <location>
        <begin position="303"/>
        <end position="322"/>
    </location>
</feature>